<dbReference type="Proteomes" id="UP000419144">
    <property type="component" value="Unassembled WGS sequence"/>
</dbReference>
<dbReference type="EMBL" id="BLBS01000009">
    <property type="protein sequence ID" value="GET86162.1"/>
    <property type="molecule type" value="Genomic_DNA"/>
</dbReference>
<feature type="compositionally biased region" description="Low complexity" evidence="1">
    <location>
        <begin position="403"/>
        <end position="414"/>
    </location>
</feature>
<accession>A0A640K9V6</accession>
<protein>
    <submittedName>
        <fullName evidence="2">Uncharacterized protein</fullName>
    </submittedName>
</protein>
<gene>
    <name evidence="2" type="ORF">LtaPh_0803100</name>
</gene>
<reference evidence="2" key="1">
    <citation type="submission" date="2019-11" db="EMBL/GenBank/DDBJ databases">
        <title>Leishmania tarentolae CDS.</title>
        <authorList>
            <person name="Goto Y."/>
            <person name="Yamagishi J."/>
        </authorList>
    </citation>
    <scope>NUCLEOTIDE SEQUENCE [LARGE SCALE GENOMIC DNA]</scope>
    <source>
        <strain evidence="2">Parrot Tar II</strain>
    </source>
</reference>
<comment type="caution">
    <text evidence="2">The sequence shown here is derived from an EMBL/GenBank/DDBJ whole genome shotgun (WGS) entry which is preliminary data.</text>
</comment>
<evidence type="ECO:0000313" key="3">
    <source>
        <dbReference type="Proteomes" id="UP000419144"/>
    </source>
</evidence>
<feature type="region of interest" description="Disordered" evidence="1">
    <location>
        <begin position="464"/>
        <end position="486"/>
    </location>
</feature>
<sequence>MEPSLRHTSRSGAGQPIALRRLMMVIPPWHRQRRPRTPSVSCTRFCLLSSLPFNGAHATRTRYCYWSFSTAKNAKHSSRLLLPAEASYLETLMKAVVLGASASSSNQNVHRIVEAGLTLYALLHPWLPLSASTRETCAIEAALSLVTLALRQQEDLEDKESGGTTAKSSATSFGSLVEVVLVSLLRRQQSARLSVRCIALLGVIYSQLRNLRREKGWLPGGGGSERNVRSAPPADANALLWRILNALNAMSEKDAAEVRHVWMSGCEFDPVVRGSCIAECAPAGAPGNSALTSVRCTIRGGTETGRAKTAVCRGVHVIEALYHGALQALGEDANGHGATEQQSGRWKSPELLLGATRLRTWLTCESGVDAASTSRLALPQLCVLEEALCHMLKKNVNEEVGSARRGGSSSSRAGCEATSGGMPGPLAVRRDWRACLRMYTLYAELKRTCSAPLWSRQQRCLQSHAPKESRDSSRNDDVPTPHTCGSNSVGDVASLILELTLVAALSESEASSHSRHSGAISDAHQLALLSTFVRCCDVLGTPLPSLPCSQRLPRWGQERSSATPEMAQVVLPDASVLGHVGVDASAAVRHLATSLLSYLAEDASLSAPYTQAILHDWRVMLTPLQALRRVTSAFAAPGARLPEGGARADAGTSQGSVWLLSTSSAGLQWASACQTDPSSAKSAACLEVSRSDVDKNGCDAAQQTRTQPPPPLQPRSQQRRRDRDEPLQGFYYTTLRLLWRAGHLTKLPSSVLVKELLHPLAELERAAQPTASNCDGNAAEVKRKTTKRLAVLVDVAQQLSMHPMLKASATAASARGRNGHSVAGGTTALLVFKLLSEIEGSLRTRCRRVRHGLKGSESAALTNAPCLSPSRVFAIRYADLLAQRGTCAPDYLAFLLVVSHHCQELLPTCEGGTPDELKIHEERRRLLRHAQLRHAVAVTAPPSAVGAVMELFQFKHTTHGRGATAAEPRSCAPAAAESTSALASNTEKERQPADSEEDVNGDTDTLLGALTPDEEALLQRLHHLLQTSRGEACTAAEGVVGTK</sequence>
<feature type="region of interest" description="Disordered" evidence="1">
    <location>
        <begin position="400"/>
        <end position="419"/>
    </location>
</feature>
<organism evidence="2 3">
    <name type="scientific">Leishmania tarentolae</name>
    <name type="common">Sauroleishmania tarentolae</name>
    <dbReference type="NCBI Taxonomy" id="5689"/>
    <lineage>
        <taxon>Eukaryota</taxon>
        <taxon>Discoba</taxon>
        <taxon>Euglenozoa</taxon>
        <taxon>Kinetoplastea</taxon>
        <taxon>Metakinetoplastina</taxon>
        <taxon>Trypanosomatida</taxon>
        <taxon>Trypanosomatidae</taxon>
        <taxon>Leishmaniinae</taxon>
        <taxon>Leishmania</taxon>
        <taxon>lizard Leishmania</taxon>
    </lineage>
</organism>
<name>A0A640K9V6_LEITA</name>
<evidence type="ECO:0000313" key="2">
    <source>
        <dbReference type="EMBL" id="GET86162.1"/>
    </source>
</evidence>
<keyword evidence="3" id="KW-1185">Reference proteome</keyword>
<evidence type="ECO:0000256" key="1">
    <source>
        <dbReference type="SAM" id="MobiDB-lite"/>
    </source>
</evidence>
<dbReference type="VEuPathDB" id="TriTrypDB:LtaPh_0803100"/>
<feature type="compositionally biased region" description="Basic and acidic residues" evidence="1">
    <location>
        <begin position="465"/>
        <end position="479"/>
    </location>
</feature>
<feature type="compositionally biased region" description="Low complexity" evidence="1">
    <location>
        <begin position="963"/>
        <end position="984"/>
    </location>
</feature>
<feature type="region of interest" description="Disordered" evidence="1">
    <location>
        <begin position="699"/>
        <end position="725"/>
    </location>
</feature>
<proteinExistence type="predicted"/>
<dbReference type="AlphaFoldDB" id="A0A640K9V6"/>
<feature type="region of interest" description="Disordered" evidence="1">
    <location>
        <begin position="963"/>
        <end position="1005"/>
    </location>
</feature>